<reference evidence="1 2" key="1">
    <citation type="submission" date="2013-07" db="EMBL/GenBank/DDBJ databases">
        <title>Completed genome of Sphingomonas sanxanigenens NX02.</title>
        <authorList>
            <person name="Ma T."/>
            <person name="Huang H."/>
            <person name="Wu M."/>
            <person name="Li X."/>
            <person name="Li G."/>
        </authorList>
    </citation>
    <scope>NUCLEOTIDE SEQUENCE [LARGE SCALE GENOMIC DNA]</scope>
    <source>
        <strain evidence="1 2">NX02</strain>
    </source>
</reference>
<dbReference type="EMBL" id="CP006644">
    <property type="protein sequence ID" value="AHE56414.1"/>
    <property type="molecule type" value="Genomic_DNA"/>
</dbReference>
<organism evidence="1 2">
    <name type="scientific">Sphingomonas sanxanigenens DSM 19645 = NX02</name>
    <dbReference type="NCBI Taxonomy" id="1123269"/>
    <lineage>
        <taxon>Bacteria</taxon>
        <taxon>Pseudomonadati</taxon>
        <taxon>Pseudomonadota</taxon>
        <taxon>Alphaproteobacteria</taxon>
        <taxon>Sphingomonadales</taxon>
        <taxon>Sphingomonadaceae</taxon>
        <taxon>Sphingomonas</taxon>
    </lineage>
</organism>
<dbReference type="KEGG" id="ssan:NX02_24030"/>
<sequence length="78" mass="8062">MADDRISVAIARIERAVEGIERWTATPRPEAPAGVDPMAHAALEQRHAALRSEAEVALGAIDALLAAAAAPAGEDDHG</sequence>
<proteinExistence type="predicted"/>
<dbReference type="HOGENOM" id="CLU_2620236_0_0_5"/>
<dbReference type="PATRIC" id="fig|1123269.5.peg.4707"/>
<keyword evidence="2" id="KW-1185">Reference proteome</keyword>
<dbReference type="OrthoDB" id="7596130at2"/>
<dbReference type="AlphaFoldDB" id="W0AES9"/>
<protein>
    <submittedName>
        <fullName evidence="1">Uncharacterized protein</fullName>
    </submittedName>
</protein>
<evidence type="ECO:0000313" key="2">
    <source>
        <dbReference type="Proteomes" id="UP000018851"/>
    </source>
</evidence>
<evidence type="ECO:0000313" key="1">
    <source>
        <dbReference type="EMBL" id="AHE56414.1"/>
    </source>
</evidence>
<dbReference type="STRING" id="1123269.NX02_24030"/>
<name>W0AES9_9SPHN</name>
<dbReference type="RefSeq" id="WP_025294530.1">
    <property type="nucleotide sequence ID" value="NZ_CP006644.1"/>
</dbReference>
<gene>
    <name evidence="1" type="ORF">NX02_24030</name>
</gene>
<dbReference type="Proteomes" id="UP000018851">
    <property type="component" value="Chromosome"/>
</dbReference>
<accession>W0AES9</accession>